<accession>A0A9W8II71</accession>
<dbReference type="AlphaFoldDB" id="A0A9W8II71"/>
<reference evidence="2" key="1">
    <citation type="submission" date="2022-07" db="EMBL/GenBank/DDBJ databases">
        <title>Phylogenomic reconstructions and comparative analyses of Kickxellomycotina fungi.</title>
        <authorList>
            <person name="Reynolds N.K."/>
            <person name="Stajich J.E."/>
            <person name="Barry K."/>
            <person name="Grigoriev I.V."/>
            <person name="Crous P."/>
            <person name="Smith M.E."/>
        </authorList>
    </citation>
    <scope>NUCLEOTIDE SEQUENCE</scope>
    <source>
        <strain evidence="2">RSA 476</strain>
    </source>
</reference>
<dbReference type="GO" id="GO:0035303">
    <property type="term" value="P:regulation of dephosphorylation"/>
    <property type="evidence" value="ECO:0007669"/>
    <property type="project" value="TreeGrafter"/>
</dbReference>
<dbReference type="GO" id="GO:0051721">
    <property type="term" value="F:protein phosphatase 2A binding"/>
    <property type="evidence" value="ECO:0007669"/>
    <property type="project" value="TreeGrafter"/>
</dbReference>
<dbReference type="PANTHER" id="PTHR10933:SF9">
    <property type="entry name" value="IMMUNOGLOBULIN-BINDING PROTEIN 1"/>
    <property type="match status" value="1"/>
</dbReference>
<organism evidence="2 3">
    <name type="scientific">Coemansia aciculifera</name>
    <dbReference type="NCBI Taxonomy" id="417176"/>
    <lineage>
        <taxon>Eukaryota</taxon>
        <taxon>Fungi</taxon>
        <taxon>Fungi incertae sedis</taxon>
        <taxon>Zoopagomycota</taxon>
        <taxon>Kickxellomycotina</taxon>
        <taxon>Kickxellomycetes</taxon>
        <taxon>Kickxellales</taxon>
        <taxon>Kickxellaceae</taxon>
        <taxon>Coemansia</taxon>
    </lineage>
</organism>
<dbReference type="PANTHER" id="PTHR10933">
    <property type="entry name" value="IMMUNOGLOBULIN-BINDING PROTEIN 1"/>
    <property type="match status" value="1"/>
</dbReference>
<dbReference type="GO" id="GO:0009966">
    <property type="term" value="P:regulation of signal transduction"/>
    <property type="evidence" value="ECO:0007669"/>
    <property type="project" value="InterPro"/>
</dbReference>
<comment type="caution">
    <text evidence="2">The sequence shown here is derived from an EMBL/GenBank/DDBJ whole genome shotgun (WGS) entry which is preliminary data.</text>
</comment>
<sequence length="389" mass="43073">MDSDTSAPESSLRVNFARAQRQLQAINKSELASSSVEYQSQAQALVKLLKTCAAQVDQLSLFSSNETPDDYSTSELRLLLVSAYLGEALQKLSASENRVAILEEAAVSYKRFLLTAQLLGIVDKHAMDVEKLSTTESNSSSGRPTANDPGRDRMQKIERFKKMRALQLSIAELEAKLAGGDAAAGGKSNKEEESDDDLDEVERDHVVKLIELKIYQVVDDLDILKGEMKMAHQMEEMKRRSAGNGEADNRSRSGPGALPDEVSDGEWRLDSQTYYQIDTRTGRPSVRPVFNSKGQPTQPFVLTNNRQAIKDSVFRPGWALPTMTIDEYLKQEEERGGIISGGGKEPDAKPEIDDNDHEALDAEMMKKREWDEFTDNNPKGAGNRGGNRG</sequence>
<dbReference type="Proteomes" id="UP001140074">
    <property type="component" value="Unassembled WGS sequence"/>
</dbReference>
<keyword evidence="3" id="KW-1185">Reference proteome</keyword>
<feature type="compositionally biased region" description="Polar residues" evidence="1">
    <location>
        <begin position="134"/>
        <end position="144"/>
    </location>
</feature>
<dbReference type="EMBL" id="JANBUY010000178">
    <property type="protein sequence ID" value="KAJ2862232.1"/>
    <property type="molecule type" value="Genomic_DNA"/>
</dbReference>
<evidence type="ECO:0000313" key="3">
    <source>
        <dbReference type="Proteomes" id="UP001140074"/>
    </source>
</evidence>
<name>A0A9W8II71_9FUNG</name>
<proteinExistence type="predicted"/>
<feature type="region of interest" description="Disordered" evidence="1">
    <location>
        <begin position="132"/>
        <end position="152"/>
    </location>
</feature>
<evidence type="ECO:0000256" key="1">
    <source>
        <dbReference type="SAM" id="MobiDB-lite"/>
    </source>
</evidence>
<feature type="region of interest" description="Disordered" evidence="1">
    <location>
        <begin position="234"/>
        <end position="265"/>
    </location>
</feature>
<feature type="region of interest" description="Disordered" evidence="1">
    <location>
        <begin position="367"/>
        <end position="389"/>
    </location>
</feature>
<evidence type="ECO:0000313" key="2">
    <source>
        <dbReference type="EMBL" id="KAJ2862232.1"/>
    </source>
</evidence>
<dbReference type="GO" id="GO:0005829">
    <property type="term" value="C:cytosol"/>
    <property type="evidence" value="ECO:0007669"/>
    <property type="project" value="TreeGrafter"/>
</dbReference>
<dbReference type="Pfam" id="PF04177">
    <property type="entry name" value="TAP42"/>
    <property type="match status" value="1"/>
</dbReference>
<protein>
    <submittedName>
        <fullName evidence="2">Type 2A phosphatase-associated protein 42</fullName>
    </submittedName>
</protein>
<dbReference type="InterPro" id="IPR038511">
    <property type="entry name" value="TAP42/TAP46-like_sf"/>
</dbReference>
<dbReference type="InterPro" id="IPR007304">
    <property type="entry name" value="TAP46-like"/>
</dbReference>
<dbReference type="Gene3D" id="1.25.40.540">
    <property type="entry name" value="TAP42-like family"/>
    <property type="match status" value="1"/>
</dbReference>
<gene>
    <name evidence="2" type="primary">TAP42</name>
    <name evidence="2" type="ORF">GGH94_004398</name>
</gene>
<feature type="region of interest" description="Disordered" evidence="1">
    <location>
        <begin position="180"/>
        <end position="200"/>
    </location>
</feature>